<reference evidence="1" key="1">
    <citation type="submission" date="2022-04" db="EMBL/GenBank/DDBJ databases">
        <title>Jade perch genome.</title>
        <authorList>
            <person name="Chao B."/>
        </authorList>
    </citation>
    <scope>NUCLEOTIDE SEQUENCE</scope>
    <source>
        <strain evidence="1">CB-2022</strain>
    </source>
</reference>
<proteinExistence type="predicted"/>
<protein>
    <submittedName>
        <fullName evidence="1">Uncharacterized protein</fullName>
    </submittedName>
</protein>
<feature type="non-terminal residue" evidence="1">
    <location>
        <position position="1"/>
    </location>
</feature>
<evidence type="ECO:0000313" key="2">
    <source>
        <dbReference type="Proteomes" id="UP000831701"/>
    </source>
</evidence>
<comment type="caution">
    <text evidence="1">The sequence shown here is derived from an EMBL/GenBank/DDBJ whole genome shotgun (WGS) entry which is preliminary data.</text>
</comment>
<evidence type="ECO:0000313" key="1">
    <source>
        <dbReference type="EMBL" id="KAI3361017.1"/>
    </source>
</evidence>
<gene>
    <name evidence="1" type="ORF">L3Q82_013221</name>
</gene>
<organism evidence="1 2">
    <name type="scientific">Scortum barcoo</name>
    <name type="common">barcoo grunter</name>
    <dbReference type="NCBI Taxonomy" id="214431"/>
    <lineage>
        <taxon>Eukaryota</taxon>
        <taxon>Metazoa</taxon>
        <taxon>Chordata</taxon>
        <taxon>Craniata</taxon>
        <taxon>Vertebrata</taxon>
        <taxon>Euteleostomi</taxon>
        <taxon>Actinopterygii</taxon>
        <taxon>Neopterygii</taxon>
        <taxon>Teleostei</taxon>
        <taxon>Neoteleostei</taxon>
        <taxon>Acanthomorphata</taxon>
        <taxon>Eupercaria</taxon>
        <taxon>Centrarchiformes</taxon>
        <taxon>Terapontoidei</taxon>
        <taxon>Terapontidae</taxon>
        <taxon>Scortum</taxon>
    </lineage>
</organism>
<dbReference type="Proteomes" id="UP000831701">
    <property type="component" value="Chromosome 16"/>
</dbReference>
<keyword evidence="2" id="KW-1185">Reference proteome</keyword>
<accession>A0ACB8VZ64</accession>
<dbReference type="EMBL" id="CM041546">
    <property type="protein sequence ID" value="KAI3361017.1"/>
    <property type="molecule type" value="Genomic_DNA"/>
</dbReference>
<name>A0ACB8VZ64_9TELE</name>
<sequence length="366" mass="41589">CPPVFLNPRCQGYLSMETHSQRMGYDLERFVGYVNEGLLCCVCRDVLERPLQAPCEHAYCSACISSWLVHHHSCPEDRLPLDVGSLKPLYRYMRNDLNHLQIRCVNAGQGCEVVCSLESLHTHEDECEFAFISCSNTGCPVQVERRGLESHLSECSFRSRECPNGCGHTLLSIDQSQHNCVAELRTEVEMLRAEMLCKVEEVRREMESRLDSQRRHMVQKESQLKNEVEELKGQLSRVMCDMRALLGAERLRRQELAEAELEKRELLELLRDLQPTRSQNPLEQAGRGHHQGDQQTSGRELHTETMRHQQREASLHASSLSLHSAQAINISGPPPSPQLGEGARKGGTRSLTLDCIKRKSREVTVI</sequence>